<accession>A0A2G2YRD5</accession>
<reference evidence="2 3" key="2">
    <citation type="journal article" date="2017" name="Genome Biol.">
        <title>New reference genome sequences of hot pepper reveal the massive evolution of plant disease-resistance genes by retroduplication.</title>
        <authorList>
            <person name="Kim S."/>
            <person name="Park J."/>
            <person name="Yeom S.I."/>
            <person name="Kim Y.M."/>
            <person name="Seo E."/>
            <person name="Kim K.T."/>
            <person name="Kim M.S."/>
            <person name="Lee J.M."/>
            <person name="Cheong K."/>
            <person name="Shin H.S."/>
            <person name="Kim S.B."/>
            <person name="Han K."/>
            <person name="Lee J."/>
            <person name="Park M."/>
            <person name="Lee H.A."/>
            <person name="Lee H.Y."/>
            <person name="Lee Y."/>
            <person name="Oh S."/>
            <person name="Lee J.H."/>
            <person name="Choi E."/>
            <person name="Choi E."/>
            <person name="Lee S.E."/>
            <person name="Jeon J."/>
            <person name="Kim H."/>
            <person name="Choi G."/>
            <person name="Song H."/>
            <person name="Lee J."/>
            <person name="Lee S.C."/>
            <person name="Kwon J.K."/>
            <person name="Lee H.Y."/>
            <person name="Koo N."/>
            <person name="Hong Y."/>
            <person name="Kim R.W."/>
            <person name="Kang W.H."/>
            <person name="Huh J.H."/>
            <person name="Kang B.C."/>
            <person name="Yang T.J."/>
            <person name="Lee Y.H."/>
            <person name="Bennetzen J.L."/>
            <person name="Choi D."/>
        </authorList>
    </citation>
    <scope>NUCLEOTIDE SEQUENCE [LARGE SCALE GENOMIC DNA]</scope>
    <source>
        <strain evidence="3">cv. CM334</strain>
    </source>
</reference>
<protein>
    <submittedName>
        <fullName evidence="2">Uncharacterized protein</fullName>
    </submittedName>
</protein>
<organism evidence="2 3">
    <name type="scientific">Capsicum annuum</name>
    <name type="common">Capsicum pepper</name>
    <dbReference type="NCBI Taxonomy" id="4072"/>
    <lineage>
        <taxon>Eukaryota</taxon>
        <taxon>Viridiplantae</taxon>
        <taxon>Streptophyta</taxon>
        <taxon>Embryophyta</taxon>
        <taxon>Tracheophyta</taxon>
        <taxon>Spermatophyta</taxon>
        <taxon>Magnoliopsida</taxon>
        <taxon>eudicotyledons</taxon>
        <taxon>Gunneridae</taxon>
        <taxon>Pentapetalae</taxon>
        <taxon>asterids</taxon>
        <taxon>lamiids</taxon>
        <taxon>Solanales</taxon>
        <taxon>Solanaceae</taxon>
        <taxon>Solanoideae</taxon>
        <taxon>Capsiceae</taxon>
        <taxon>Capsicum</taxon>
    </lineage>
</organism>
<dbReference type="Proteomes" id="UP000222542">
    <property type="component" value="Unassembled WGS sequence"/>
</dbReference>
<evidence type="ECO:0000256" key="1">
    <source>
        <dbReference type="SAM" id="Phobius"/>
    </source>
</evidence>
<gene>
    <name evidence="2" type="ORF">T459_23020</name>
</gene>
<evidence type="ECO:0000313" key="3">
    <source>
        <dbReference type="Proteomes" id="UP000222542"/>
    </source>
</evidence>
<dbReference type="AlphaFoldDB" id="A0A2G2YRD5"/>
<feature type="transmembrane region" description="Helical" evidence="1">
    <location>
        <begin position="101"/>
        <end position="122"/>
    </location>
</feature>
<reference evidence="2 3" key="1">
    <citation type="journal article" date="2014" name="Nat. Genet.">
        <title>Genome sequence of the hot pepper provides insights into the evolution of pungency in Capsicum species.</title>
        <authorList>
            <person name="Kim S."/>
            <person name="Park M."/>
            <person name="Yeom S.I."/>
            <person name="Kim Y.M."/>
            <person name="Lee J.M."/>
            <person name="Lee H.A."/>
            <person name="Seo E."/>
            <person name="Choi J."/>
            <person name="Cheong K."/>
            <person name="Kim K.T."/>
            <person name="Jung K."/>
            <person name="Lee G.W."/>
            <person name="Oh S.K."/>
            <person name="Bae C."/>
            <person name="Kim S.B."/>
            <person name="Lee H.Y."/>
            <person name="Kim S.Y."/>
            <person name="Kim M.S."/>
            <person name="Kang B.C."/>
            <person name="Jo Y.D."/>
            <person name="Yang H.B."/>
            <person name="Jeong H.J."/>
            <person name="Kang W.H."/>
            <person name="Kwon J.K."/>
            <person name="Shin C."/>
            <person name="Lim J.Y."/>
            <person name="Park J.H."/>
            <person name="Huh J.H."/>
            <person name="Kim J.S."/>
            <person name="Kim B.D."/>
            <person name="Cohen O."/>
            <person name="Paran I."/>
            <person name="Suh M.C."/>
            <person name="Lee S.B."/>
            <person name="Kim Y.K."/>
            <person name="Shin Y."/>
            <person name="Noh S.J."/>
            <person name="Park J."/>
            <person name="Seo Y.S."/>
            <person name="Kwon S.Y."/>
            <person name="Kim H.A."/>
            <person name="Park J.M."/>
            <person name="Kim H.J."/>
            <person name="Choi S.B."/>
            <person name="Bosland P.W."/>
            <person name="Reeves G."/>
            <person name="Jo S.H."/>
            <person name="Lee B.W."/>
            <person name="Cho H.T."/>
            <person name="Choi H.S."/>
            <person name="Lee M.S."/>
            <person name="Yu Y."/>
            <person name="Do Choi Y."/>
            <person name="Park B.S."/>
            <person name="van Deynze A."/>
            <person name="Ashrafi H."/>
            <person name="Hill T."/>
            <person name="Kim W.T."/>
            <person name="Pai H.S."/>
            <person name="Ahn H.K."/>
            <person name="Yeam I."/>
            <person name="Giovannoni J.J."/>
            <person name="Rose J.K."/>
            <person name="Sorensen I."/>
            <person name="Lee S.J."/>
            <person name="Kim R.W."/>
            <person name="Choi I.Y."/>
            <person name="Choi B.S."/>
            <person name="Lim J.S."/>
            <person name="Lee Y.H."/>
            <person name="Choi D."/>
        </authorList>
    </citation>
    <scope>NUCLEOTIDE SEQUENCE [LARGE SCALE GENOMIC DNA]</scope>
    <source>
        <strain evidence="3">cv. CM334</strain>
    </source>
</reference>
<dbReference type="EMBL" id="AYRZ02000009">
    <property type="protein sequence ID" value="PHT72235.1"/>
    <property type="molecule type" value="Genomic_DNA"/>
</dbReference>
<evidence type="ECO:0000313" key="2">
    <source>
        <dbReference type="EMBL" id="PHT72235.1"/>
    </source>
</evidence>
<proteinExistence type="predicted"/>
<keyword evidence="1" id="KW-1133">Transmembrane helix</keyword>
<keyword evidence="1" id="KW-0472">Membrane</keyword>
<keyword evidence="1" id="KW-0812">Transmembrane</keyword>
<keyword evidence="3" id="KW-1185">Reference proteome</keyword>
<comment type="caution">
    <text evidence="2">The sequence shown here is derived from an EMBL/GenBank/DDBJ whole genome shotgun (WGS) entry which is preliminary data.</text>
</comment>
<name>A0A2G2YRD5_CAPAN</name>
<dbReference type="Gramene" id="PHT72235">
    <property type="protein sequence ID" value="PHT72235"/>
    <property type="gene ID" value="T459_23020"/>
</dbReference>
<sequence>MSVFTLAIYLVSSRQQLQHIGKKLIGAHHYNKDGVEHNEEDQQDESSHTEALFKLVVAVFEVGKEFLISCELDQEYCLQSCGILGALQNTFFRSLKRYMELLLVVLVFVFFGCGVDGLSVGIDGIGGGLGGIGGGIGCGGGDPSIAMGGRYVGRY</sequence>